<dbReference type="EMBL" id="JACCAA010000001">
    <property type="protein sequence ID" value="NYG57282.1"/>
    <property type="molecule type" value="Genomic_DNA"/>
</dbReference>
<dbReference type="RefSeq" id="WP_179500581.1">
    <property type="nucleotide sequence ID" value="NZ_JACCAA010000001.1"/>
</dbReference>
<proteinExistence type="predicted"/>
<sequence length="135" mass="14219">MDEDACHAVDIAAGLAPTVVAVHACNSATPSASARFVHDWEASDLDVRLVLIAADPGCLGVEVADYIARQFTHRQVHVVLCATPSAAEYLPASADLAARKTAQLERVNRPGSDGGSQSMEDESHGSTQEVPRRVA</sequence>
<reference evidence="2 3" key="1">
    <citation type="submission" date="2020-07" db="EMBL/GenBank/DDBJ databases">
        <title>Sequencing the genomes of 1000 actinobacteria strains.</title>
        <authorList>
            <person name="Klenk H.-P."/>
        </authorList>
    </citation>
    <scope>NUCLEOTIDE SEQUENCE [LARGE SCALE GENOMIC DNA]</scope>
    <source>
        <strain evidence="2 3">DSM 23819</strain>
    </source>
</reference>
<comment type="caution">
    <text evidence="2">The sequence shown here is derived from an EMBL/GenBank/DDBJ whole genome shotgun (WGS) entry which is preliminary data.</text>
</comment>
<organism evidence="2 3">
    <name type="scientific">Nocardioides daedukensis</name>
    <dbReference type="NCBI Taxonomy" id="634462"/>
    <lineage>
        <taxon>Bacteria</taxon>
        <taxon>Bacillati</taxon>
        <taxon>Actinomycetota</taxon>
        <taxon>Actinomycetes</taxon>
        <taxon>Propionibacteriales</taxon>
        <taxon>Nocardioidaceae</taxon>
        <taxon>Nocardioides</taxon>
    </lineage>
</organism>
<evidence type="ECO:0000313" key="2">
    <source>
        <dbReference type="EMBL" id="NYG57282.1"/>
    </source>
</evidence>
<name>A0A7Y9UNL4_9ACTN</name>
<evidence type="ECO:0000256" key="1">
    <source>
        <dbReference type="SAM" id="MobiDB-lite"/>
    </source>
</evidence>
<accession>A0A7Y9UNL4</accession>
<evidence type="ECO:0000313" key="3">
    <source>
        <dbReference type="Proteomes" id="UP000540656"/>
    </source>
</evidence>
<dbReference type="Proteomes" id="UP000540656">
    <property type="component" value="Unassembled WGS sequence"/>
</dbReference>
<dbReference type="AlphaFoldDB" id="A0A7Y9UNL4"/>
<feature type="region of interest" description="Disordered" evidence="1">
    <location>
        <begin position="102"/>
        <end position="135"/>
    </location>
</feature>
<keyword evidence="3" id="KW-1185">Reference proteome</keyword>
<protein>
    <submittedName>
        <fullName evidence="2">Uncharacterized protein</fullName>
    </submittedName>
</protein>
<gene>
    <name evidence="2" type="ORF">BJ980_000205</name>
</gene>